<keyword evidence="1" id="KW-0732">Signal</keyword>
<evidence type="ECO:0000256" key="1">
    <source>
        <dbReference type="SAM" id="SignalP"/>
    </source>
</evidence>
<reference evidence="2 3" key="1">
    <citation type="submission" date="2019-02" db="EMBL/GenBank/DDBJ databases">
        <title>Bacterial novel species Emticicia sp. 17J42-9 isolated from soil.</title>
        <authorList>
            <person name="Jung H.-Y."/>
        </authorList>
    </citation>
    <scope>NUCLEOTIDE SEQUENCE [LARGE SCALE GENOMIC DNA]</scope>
    <source>
        <strain evidence="2 3">17J42-9</strain>
    </source>
</reference>
<accession>A0A4Q5M2M2</accession>
<keyword evidence="3" id="KW-1185">Reference proteome</keyword>
<organism evidence="2 3">
    <name type="scientific">Emticicia agri</name>
    <dbReference type="NCBI Taxonomy" id="2492393"/>
    <lineage>
        <taxon>Bacteria</taxon>
        <taxon>Pseudomonadati</taxon>
        <taxon>Bacteroidota</taxon>
        <taxon>Cytophagia</taxon>
        <taxon>Cytophagales</taxon>
        <taxon>Leadbetterellaceae</taxon>
        <taxon>Emticicia</taxon>
    </lineage>
</organism>
<gene>
    <name evidence="2" type="ORF">EWM59_05270</name>
</gene>
<proteinExistence type="predicted"/>
<name>A0A4Q5M2M2_9BACT</name>
<evidence type="ECO:0008006" key="4">
    <source>
        <dbReference type="Google" id="ProtNLM"/>
    </source>
</evidence>
<feature type="signal peptide" evidence="1">
    <location>
        <begin position="1"/>
        <end position="20"/>
    </location>
</feature>
<sequence length="166" mass="18760">MKAMILTCFLCFLLTGSSFLDSLLPKEEFFCRVNGEKFRPEKDDSPVGGIGSTPLRVEWYKDKKTLFISVRDSPREIGFIILFPNEQIEVQSFLLKPDINASKAYFTPSNSHSAPVENIISQEGTFTVSKIDGYNLSGTFEFTCKSAKNGKEYTITKGEFNDISYY</sequence>
<comment type="caution">
    <text evidence="2">The sequence shown here is derived from an EMBL/GenBank/DDBJ whole genome shotgun (WGS) entry which is preliminary data.</text>
</comment>
<evidence type="ECO:0000313" key="3">
    <source>
        <dbReference type="Proteomes" id="UP000293162"/>
    </source>
</evidence>
<evidence type="ECO:0000313" key="2">
    <source>
        <dbReference type="EMBL" id="RYU96564.1"/>
    </source>
</evidence>
<dbReference type="EMBL" id="SEWF01000006">
    <property type="protein sequence ID" value="RYU96564.1"/>
    <property type="molecule type" value="Genomic_DNA"/>
</dbReference>
<dbReference type="AlphaFoldDB" id="A0A4Q5M2M2"/>
<dbReference type="RefSeq" id="WP_165372106.1">
    <property type="nucleotide sequence ID" value="NZ_SEWF01000006.1"/>
</dbReference>
<dbReference type="Proteomes" id="UP000293162">
    <property type="component" value="Unassembled WGS sequence"/>
</dbReference>
<feature type="chain" id="PRO_5020970137" description="Ig-like domain-containing protein" evidence="1">
    <location>
        <begin position="21"/>
        <end position="166"/>
    </location>
</feature>
<protein>
    <recommendedName>
        <fullName evidence="4">Ig-like domain-containing protein</fullName>
    </recommendedName>
</protein>